<feature type="transmembrane region" description="Helical" evidence="1">
    <location>
        <begin position="33"/>
        <end position="55"/>
    </location>
</feature>
<gene>
    <name evidence="2" type="ORF">Cri9333_0565</name>
</gene>
<dbReference type="KEGG" id="cep:Cri9333_0565"/>
<evidence type="ECO:0000313" key="3">
    <source>
        <dbReference type="Proteomes" id="UP000010472"/>
    </source>
</evidence>
<reference evidence="2 3" key="1">
    <citation type="submission" date="2012-06" db="EMBL/GenBank/DDBJ databases">
        <title>Finished chromosome of genome of Crinalium epipsammum PCC 9333.</title>
        <authorList>
            <consortium name="US DOE Joint Genome Institute"/>
            <person name="Gugger M."/>
            <person name="Coursin T."/>
            <person name="Rippka R."/>
            <person name="Tandeau De Marsac N."/>
            <person name="Huntemann M."/>
            <person name="Wei C.-L."/>
            <person name="Han J."/>
            <person name="Detter J.C."/>
            <person name="Han C."/>
            <person name="Tapia R."/>
            <person name="Davenport K."/>
            <person name="Daligault H."/>
            <person name="Erkkila T."/>
            <person name="Gu W."/>
            <person name="Munk A.C.C."/>
            <person name="Teshima H."/>
            <person name="Xu Y."/>
            <person name="Chain P."/>
            <person name="Chen A."/>
            <person name="Krypides N."/>
            <person name="Mavromatis K."/>
            <person name="Markowitz V."/>
            <person name="Szeto E."/>
            <person name="Ivanova N."/>
            <person name="Mikhailova N."/>
            <person name="Ovchinnikova G."/>
            <person name="Pagani I."/>
            <person name="Pati A."/>
            <person name="Goodwin L."/>
            <person name="Peters L."/>
            <person name="Pitluck S."/>
            <person name="Woyke T."/>
            <person name="Kerfeld C."/>
        </authorList>
    </citation>
    <scope>NUCLEOTIDE SEQUENCE [LARGE SCALE GENOMIC DNA]</scope>
    <source>
        <strain evidence="2 3">PCC 9333</strain>
    </source>
</reference>
<dbReference type="HOGENOM" id="CLU_2823863_0_0_3"/>
<dbReference type="EMBL" id="CP003620">
    <property type="protein sequence ID" value="AFZ11515.1"/>
    <property type="molecule type" value="Genomic_DNA"/>
</dbReference>
<sequence length="66" mass="6705">MTNAGILAIGTSVSIPAVTTTMALATTQTAPNFLQVSSAAIGGTVIGVTLGICILRSHYRQITNQS</sequence>
<proteinExistence type="predicted"/>
<organism evidence="2 3">
    <name type="scientific">Crinalium epipsammum PCC 9333</name>
    <dbReference type="NCBI Taxonomy" id="1173022"/>
    <lineage>
        <taxon>Bacteria</taxon>
        <taxon>Bacillati</taxon>
        <taxon>Cyanobacteriota</taxon>
        <taxon>Cyanophyceae</taxon>
        <taxon>Gomontiellales</taxon>
        <taxon>Gomontiellaceae</taxon>
        <taxon>Crinalium</taxon>
    </lineage>
</organism>
<keyword evidence="1" id="KW-1133">Transmembrane helix</keyword>
<dbReference type="STRING" id="1173022.Cri9333_0565"/>
<name>K9VWI4_9CYAN</name>
<dbReference type="RefSeq" id="WP_015201649.1">
    <property type="nucleotide sequence ID" value="NC_019753.1"/>
</dbReference>
<dbReference type="AlphaFoldDB" id="K9VWI4"/>
<dbReference type="Proteomes" id="UP000010472">
    <property type="component" value="Chromosome"/>
</dbReference>
<evidence type="ECO:0000256" key="1">
    <source>
        <dbReference type="SAM" id="Phobius"/>
    </source>
</evidence>
<keyword evidence="3" id="KW-1185">Reference proteome</keyword>
<accession>K9VWI4</accession>
<keyword evidence="1" id="KW-0472">Membrane</keyword>
<keyword evidence="1" id="KW-0812">Transmembrane</keyword>
<protein>
    <submittedName>
        <fullName evidence="2">Uncharacterized protein</fullName>
    </submittedName>
</protein>
<evidence type="ECO:0000313" key="2">
    <source>
        <dbReference type="EMBL" id="AFZ11515.1"/>
    </source>
</evidence>